<dbReference type="RefSeq" id="WP_159804822.1">
    <property type="nucleotide sequence ID" value="NZ_BLJE01000001.1"/>
</dbReference>
<evidence type="ECO:0000313" key="8">
    <source>
        <dbReference type="Proteomes" id="UP000436822"/>
    </source>
</evidence>
<evidence type="ECO:0000256" key="4">
    <source>
        <dbReference type="ARBA" id="ARBA00022970"/>
    </source>
</evidence>
<evidence type="ECO:0000256" key="1">
    <source>
        <dbReference type="ARBA" id="ARBA00010062"/>
    </source>
</evidence>
<dbReference type="InterPro" id="IPR028081">
    <property type="entry name" value="Leu-bd"/>
</dbReference>
<dbReference type="InterPro" id="IPR000709">
    <property type="entry name" value="Leu_Ile_Val-bd"/>
</dbReference>
<proteinExistence type="inferred from homology"/>
<dbReference type="CDD" id="cd19978">
    <property type="entry name" value="PBP1_ABC_ligand_binding-like"/>
    <property type="match status" value="1"/>
</dbReference>
<dbReference type="EMBL" id="BLJE01000001">
    <property type="protein sequence ID" value="GFE63939.1"/>
    <property type="molecule type" value="Genomic_DNA"/>
</dbReference>
<dbReference type="InterPro" id="IPR028082">
    <property type="entry name" value="Peripla_BP_I"/>
</dbReference>
<dbReference type="GO" id="GO:0006865">
    <property type="term" value="P:amino acid transport"/>
    <property type="evidence" value="ECO:0007669"/>
    <property type="project" value="UniProtKB-KW"/>
</dbReference>
<feature type="chain" id="PRO_5026857288" evidence="5">
    <location>
        <begin position="23"/>
        <end position="384"/>
    </location>
</feature>
<dbReference type="Proteomes" id="UP000436822">
    <property type="component" value="Unassembled WGS sequence"/>
</dbReference>
<dbReference type="Pfam" id="PF13458">
    <property type="entry name" value="Peripla_BP_6"/>
    <property type="match status" value="1"/>
</dbReference>
<comment type="caution">
    <text evidence="7">The sequence shown here is derived from an EMBL/GenBank/DDBJ whole genome shotgun (WGS) entry which is preliminary data.</text>
</comment>
<evidence type="ECO:0000259" key="6">
    <source>
        <dbReference type="Pfam" id="PF13458"/>
    </source>
</evidence>
<dbReference type="PRINTS" id="PR00337">
    <property type="entry name" value="LEUILEVALBP"/>
</dbReference>
<accession>A0A6N6JEZ2</accession>
<evidence type="ECO:0000256" key="2">
    <source>
        <dbReference type="ARBA" id="ARBA00022448"/>
    </source>
</evidence>
<dbReference type="SUPFAM" id="SSF53822">
    <property type="entry name" value="Periplasmic binding protein-like I"/>
    <property type="match status" value="1"/>
</dbReference>
<name>A0A6N6JEZ2_9RHOB</name>
<sequence>MRSFFRLIAAVIISTCPIGALADQGVTDTSVTFAQIASLDGPASALGQGMRQGILAAFAEANGTGGVHGRRLQLVSMDDGYEPGRSVAHLREVIDSNDYIGLIGLVGTPTTKATQPIARAAGLPSIGPLTGAAFLRDETNGNVLNVRASYSAETEEWIRHLVDVKGYKKIAILYQNDDFGRIGLQGVRDALNARDLELVAEGSYTRNTTAVKTALLSIRKAEPDAVVTVGPYRPIAEFIKLGAKLSFKPDYVGISFVGAQALAAELGGLREGVIVSQVVPLPWDTSLPVVASYQAALTELGGDLKPGFVSLEGYFAGRLAIEALQSAGKNLTRQALMAAMSNLRTVELGGAAMRFGEGDNQGMDQVFLTQITASGSFDQVSATQ</sequence>
<evidence type="ECO:0000313" key="7">
    <source>
        <dbReference type="EMBL" id="GFE63939.1"/>
    </source>
</evidence>
<dbReference type="OrthoDB" id="9147078at2"/>
<dbReference type="PANTHER" id="PTHR47235:SF1">
    <property type="entry name" value="BLR6548 PROTEIN"/>
    <property type="match status" value="1"/>
</dbReference>
<feature type="signal peptide" evidence="5">
    <location>
        <begin position="1"/>
        <end position="22"/>
    </location>
</feature>
<keyword evidence="8" id="KW-1185">Reference proteome</keyword>
<keyword evidence="2" id="KW-0813">Transport</keyword>
<evidence type="ECO:0000256" key="5">
    <source>
        <dbReference type="SAM" id="SignalP"/>
    </source>
</evidence>
<gene>
    <name evidence="7" type="ORF">KIN_10130</name>
</gene>
<organism evidence="7 8">
    <name type="scientific">Litoreibacter roseus</name>
    <dbReference type="NCBI Taxonomy" id="2601869"/>
    <lineage>
        <taxon>Bacteria</taxon>
        <taxon>Pseudomonadati</taxon>
        <taxon>Pseudomonadota</taxon>
        <taxon>Alphaproteobacteria</taxon>
        <taxon>Rhodobacterales</taxon>
        <taxon>Roseobacteraceae</taxon>
        <taxon>Litoreibacter</taxon>
    </lineage>
</organism>
<dbReference type="PANTHER" id="PTHR47235">
    <property type="entry name" value="BLR6548 PROTEIN"/>
    <property type="match status" value="1"/>
</dbReference>
<evidence type="ECO:0000256" key="3">
    <source>
        <dbReference type="ARBA" id="ARBA00022729"/>
    </source>
</evidence>
<feature type="domain" description="Leucine-binding protein" evidence="6">
    <location>
        <begin position="31"/>
        <end position="375"/>
    </location>
</feature>
<reference evidence="7 8" key="1">
    <citation type="submission" date="2019-12" db="EMBL/GenBank/DDBJ databases">
        <title>Litoreibacter badius sp. nov., a novel bacteriochlorophyll a-containing bacterium in the genus Litoreibacter.</title>
        <authorList>
            <person name="Kanamuro M."/>
            <person name="Takabe Y."/>
            <person name="Mori K."/>
            <person name="Takaichi S."/>
            <person name="Hanada S."/>
        </authorList>
    </citation>
    <scope>NUCLEOTIDE SEQUENCE [LARGE SCALE GENOMIC DNA]</scope>
    <source>
        <strain evidence="7 8">K6</strain>
    </source>
</reference>
<keyword evidence="4" id="KW-0029">Amino-acid transport</keyword>
<keyword evidence="3 5" id="KW-0732">Signal</keyword>
<comment type="similarity">
    <text evidence="1">Belongs to the leucine-binding protein family.</text>
</comment>
<dbReference type="Gene3D" id="3.40.50.2300">
    <property type="match status" value="2"/>
</dbReference>
<dbReference type="AlphaFoldDB" id="A0A6N6JEZ2"/>
<protein>
    <submittedName>
        <fullName evidence="7">ABC transporter substrate-binding protein</fullName>
    </submittedName>
</protein>